<dbReference type="InterPro" id="IPR002938">
    <property type="entry name" value="FAD-bd"/>
</dbReference>
<keyword evidence="2" id="KW-0285">Flavoprotein</keyword>
<dbReference type="PANTHER" id="PTHR43004:SF19">
    <property type="entry name" value="BINDING MONOOXYGENASE, PUTATIVE (JCVI)-RELATED"/>
    <property type="match status" value="1"/>
</dbReference>
<organism evidence="5 6">
    <name type="scientific">Mycoplana dimorpha</name>
    <dbReference type="NCBI Taxonomy" id="28320"/>
    <lineage>
        <taxon>Bacteria</taxon>
        <taxon>Pseudomonadati</taxon>
        <taxon>Pseudomonadota</taxon>
        <taxon>Alphaproteobacteria</taxon>
        <taxon>Hyphomicrobiales</taxon>
        <taxon>Rhizobiaceae</taxon>
        <taxon>Mycoplana</taxon>
    </lineage>
</organism>
<evidence type="ECO:0000256" key="3">
    <source>
        <dbReference type="ARBA" id="ARBA00022827"/>
    </source>
</evidence>
<gene>
    <name evidence="5" type="ORF">C7449_10881</name>
</gene>
<dbReference type="AlphaFoldDB" id="A0A2T5AZC5"/>
<reference evidence="5 6" key="1">
    <citation type="submission" date="2018-04" db="EMBL/GenBank/DDBJ databases">
        <title>Genomic Encyclopedia of Type Strains, Phase IV (KMG-IV): sequencing the most valuable type-strain genomes for metagenomic binning, comparative biology and taxonomic classification.</title>
        <authorList>
            <person name="Goeker M."/>
        </authorList>
    </citation>
    <scope>NUCLEOTIDE SEQUENCE [LARGE SCALE GENOMIC DNA]</scope>
    <source>
        <strain evidence="5 6">DSM 7138</strain>
    </source>
</reference>
<dbReference type="InterPro" id="IPR036188">
    <property type="entry name" value="FAD/NAD-bd_sf"/>
</dbReference>
<keyword evidence="6" id="KW-1185">Reference proteome</keyword>
<dbReference type="Pfam" id="PF01494">
    <property type="entry name" value="FAD_binding_3"/>
    <property type="match status" value="2"/>
</dbReference>
<feature type="domain" description="FAD-binding" evidence="4">
    <location>
        <begin position="237"/>
        <end position="301"/>
    </location>
</feature>
<evidence type="ECO:0000313" key="5">
    <source>
        <dbReference type="EMBL" id="PTM92034.1"/>
    </source>
</evidence>
<name>A0A2T5AZC5_MYCDI</name>
<proteinExistence type="predicted"/>
<dbReference type="Proteomes" id="UP000241247">
    <property type="component" value="Unassembled WGS sequence"/>
</dbReference>
<evidence type="ECO:0000256" key="2">
    <source>
        <dbReference type="ARBA" id="ARBA00022630"/>
    </source>
</evidence>
<keyword evidence="3" id="KW-0274">FAD</keyword>
<evidence type="ECO:0000256" key="1">
    <source>
        <dbReference type="ARBA" id="ARBA00001974"/>
    </source>
</evidence>
<evidence type="ECO:0000259" key="4">
    <source>
        <dbReference type="Pfam" id="PF01494"/>
    </source>
</evidence>
<comment type="cofactor">
    <cofactor evidence="1">
        <name>FAD</name>
        <dbReference type="ChEBI" id="CHEBI:57692"/>
    </cofactor>
</comment>
<protein>
    <submittedName>
        <fullName evidence="5">2-polyprenyl-6-methoxyphenol hydroxylase-like FAD-dependent oxidoreductase</fullName>
    </submittedName>
</protein>
<dbReference type="GO" id="GO:0071949">
    <property type="term" value="F:FAD binding"/>
    <property type="evidence" value="ECO:0007669"/>
    <property type="project" value="InterPro"/>
</dbReference>
<dbReference type="InterPro" id="IPR050641">
    <property type="entry name" value="RIFMO-like"/>
</dbReference>
<dbReference type="PRINTS" id="PR00420">
    <property type="entry name" value="RNGMNOXGNASE"/>
</dbReference>
<accession>A0A2T5AZC5</accession>
<dbReference type="OrthoDB" id="9791689at2"/>
<dbReference type="RefSeq" id="WP_108004314.1">
    <property type="nucleotide sequence ID" value="NZ_JBHEEX010000004.1"/>
</dbReference>
<comment type="caution">
    <text evidence="5">The sequence shown here is derived from an EMBL/GenBank/DDBJ whole genome shotgun (WGS) entry which is preliminary data.</text>
</comment>
<evidence type="ECO:0000313" key="6">
    <source>
        <dbReference type="Proteomes" id="UP000241247"/>
    </source>
</evidence>
<dbReference type="Gene3D" id="3.50.50.60">
    <property type="entry name" value="FAD/NAD(P)-binding domain"/>
    <property type="match status" value="2"/>
</dbReference>
<sequence>MVSRADTSILIAGAGPTGLTLALELARRGIKPRIVASSDGPVAESESRALGVNARTLMLLGPSGVADRIREQALPIEGLQLSSLGEPLLTIHTSILHGQTPALCILPQGTTERLLLERLRAFEVEPRWHAKVKSVDGDPETPEVTLIGNDDSGETIKPTILVGADGAHSIVRNSLDFAFPGEALENEFFLADYAYGAPVDVSHARVDFTNPGVLGCIPVRQNVLRYISTLPDFEDRIAHPHPPVEQTWKSQFTVSFRHVEAMSKGRVFLAGDAAHIHSPVGARGMNLGIEDACWLAWLISEGREAEYSQLRLPAVRGVLRQTKMLTALATMERPAALAMRNRLLPLMAHVPFAERSLVHGIAGLDTPHPPWIARTH</sequence>
<dbReference type="GO" id="GO:0016709">
    <property type="term" value="F:oxidoreductase activity, acting on paired donors, with incorporation or reduction of molecular oxygen, NAD(P)H as one donor, and incorporation of one atom of oxygen"/>
    <property type="evidence" value="ECO:0007669"/>
    <property type="project" value="UniProtKB-ARBA"/>
</dbReference>
<feature type="domain" description="FAD-binding" evidence="4">
    <location>
        <begin position="6"/>
        <end position="222"/>
    </location>
</feature>
<dbReference type="EMBL" id="PZZZ01000008">
    <property type="protein sequence ID" value="PTM92034.1"/>
    <property type="molecule type" value="Genomic_DNA"/>
</dbReference>
<dbReference type="PANTHER" id="PTHR43004">
    <property type="entry name" value="TRK SYSTEM POTASSIUM UPTAKE PROTEIN"/>
    <property type="match status" value="1"/>
</dbReference>
<dbReference type="SUPFAM" id="SSF51905">
    <property type="entry name" value="FAD/NAD(P)-binding domain"/>
    <property type="match status" value="1"/>
</dbReference>